<dbReference type="GO" id="GO:0008168">
    <property type="term" value="F:methyltransferase activity"/>
    <property type="evidence" value="ECO:0007669"/>
    <property type="project" value="UniProtKB-KW"/>
</dbReference>
<gene>
    <name evidence="6" type="ORF">CWN49_02180</name>
</gene>
<dbReference type="SUPFAM" id="SSF53335">
    <property type="entry name" value="S-adenosyl-L-methionine-dependent methyltransferases"/>
    <property type="match status" value="1"/>
</dbReference>
<keyword evidence="2 6" id="KW-0489">Methyltransferase</keyword>
<reference evidence="6 7" key="1">
    <citation type="submission" date="2017-11" db="EMBL/GenBank/DDBJ databases">
        <authorList>
            <person name="Han C.G."/>
        </authorList>
    </citation>
    <scope>NUCLEOTIDE SEQUENCE [LARGE SCALE GENOMIC DNA]</scope>
    <source>
        <strain evidence="6 7">A10</strain>
    </source>
</reference>
<evidence type="ECO:0000256" key="2">
    <source>
        <dbReference type="ARBA" id="ARBA00022603"/>
    </source>
</evidence>
<keyword evidence="5" id="KW-0443">Lipid metabolism</keyword>
<dbReference type="Proteomes" id="UP000234667">
    <property type="component" value="Unassembled WGS sequence"/>
</dbReference>
<dbReference type="InterPro" id="IPR050723">
    <property type="entry name" value="CFA/CMAS"/>
</dbReference>
<dbReference type="Pfam" id="PF02353">
    <property type="entry name" value="CMAS"/>
    <property type="match status" value="1"/>
</dbReference>
<dbReference type="InterPro" id="IPR029063">
    <property type="entry name" value="SAM-dependent_MTases_sf"/>
</dbReference>
<comment type="caution">
    <text evidence="6">The sequence shown here is derived from an EMBL/GenBank/DDBJ whole genome shotgun (WGS) entry which is preliminary data.</text>
</comment>
<evidence type="ECO:0000313" key="7">
    <source>
        <dbReference type="Proteomes" id="UP000234667"/>
    </source>
</evidence>
<dbReference type="PANTHER" id="PTHR43667">
    <property type="entry name" value="CYCLOPROPANE-FATTY-ACYL-PHOSPHOLIPID SYNTHASE"/>
    <property type="match status" value="1"/>
</dbReference>
<accession>A0A2J5Q9U6</accession>
<evidence type="ECO:0000256" key="1">
    <source>
        <dbReference type="ARBA" id="ARBA00010815"/>
    </source>
</evidence>
<protein>
    <submittedName>
        <fullName evidence="6">SAM-dependent methyltransferase</fullName>
    </submittedName>
</protein>
<evidence type="ECO:0000313" key="6">
    <source>
        <dbReference type="EMBL" id="PLO74964.1"/>
    </source>
</evidence>
<keyword evidence="3 6" id="KW-0808">Transferase</keyword>
<comment type="similarity">
    <text evidence="1">Belongs to the CFA/CMAS family.</text>
</comment>
<evidence type="ECO:0000256" key="3">
    <source>
        <dbReference type="ARBA" id="ARBA00022679"/>
    </source>
</evidence>
<organism evidence="6 7">
    <name type="scientific">Klebsiella michiganensis</name>
    <dbReference type="NCBI Taxonomy" id="1134687"/>
    <lineage>
        <taxon>Bacteria</taxon>
        <taxon>Pseudomonadati</taxon>
        <taxon>Pseudomonadota</taxon>
        <taxon>Gammaproteobacteria</taxon>
        <taxon>Enterobacterales</taxon>
        <taxon>Enterobacteriaceae</taxon>
        <taxon>Klebsiella/Raoultella group</taxon>
        <taxon>Klebsiella</taxon>
    </lineage>
</organism>
<dbReference type="InterPro" id="IPR003333">
    <property type="entry name" value="CMAS"/>
</dbReference>
<feature type="non-terminal residue" evidence="6">
    <location>
        <position position="346"/>
    </location>
</feature>
<proteinExistence type="inferred from homology"/>
<name>A0A2J5Q9U6_9ENTR</name>
<dbReference type="AlphaFoldDB" id="A0A2J5Q9U6"/>
<keyword evidence="4" id="KW-0949">S-adenosyl-L-methionine</keyword>
<reference evidence="6 7" key="2">
    <citation type="submission" date="2018-01" db="EMBL/GenBank/DDBJ databases">
        <title>Genomic study of Klebsiella pneumoniae.</title>
        <authorList>
            <person name="Yang Y."/>
            <person name="Bicalho R."/>
        </authorList>
    </citation>
    <scope>NUCLEOTIDE SEQUENCE [LARGE SCALE GENOMIC DNA]</scope>
    <source>
        <strain evidence="6 7">A10</strain>
    </source>
</reference>
<dbReference type="PIRSF" id="PIRSF003085">
    <property type="entry name" value="CMAS"/>
    <property type="match status" value="1"/>
</dbReference>
<dbReference type="CDD" id="cd02440">
    <property type="entry name" value="AdoMet_MTases"/>
    <property type="match status" value="1"/>
</dbReference>
<evidence type="ECO:0000256" key="4">
    <source>
        <dbReference type="ARBA" id="ARBA00022691"/>
    </source>
</evidence>
<dbReference type="GO" id="GO:0008610">
    <property type="term" value="P:lipid biosynthetic process"/>
    <property type="evidence" value="ECO:0007669"/>
    <property type="project" value="InterPro"/>
</dbReference>
<evidence type="ECO:0000256" key="5">
    <source>
        <dbReference type="ARBA" id="ARBA00023098"/>
    </source>
</evidence>
<dbReference type="Gene3D" id="3.40.50.150">
    <property type="entry name" value="Vaccinia Virus protein VP39"/>
    <property type="match status" value="1"/>
</dbReference>
<dbReference type="EMBL" id="PIDR01000027">
    <property type="protein sequence ID" value="PLO74964.1"/>
    <property type="molecule type" value="Genomic_DNA"/>
</dbReference>
<dbReference type="GO" id="GO:0032259">
    <property type="term" value="P:methylation"/>
    <property type="evidence" value="ECO:0007669"/>
    <property type="project" value="UniProtKB-KW"/>
</dbReference>
<sequence>MTDPVFALEPDIPRNVRIARWLLFRLLSGIREGALTVREGAQTFHFGDTAAALRAEVHVLSSGVYRRLLTGGSLAAAEAWMDGEWESQQLTPLLQILARNGQVLGRLERGFRLLGKPVERLRHWTRRNSRAQAKANIAAHYDLGNDFYAHFLDDELLYSSALFTDDGQDLTQAQRAKMARLCERLALTPDDHLLEIGTGWGAMAEYAARHYGCRVTTTTLSQEQFQWANARIARAGLQDRVEVLLCDYRDLTGQYDKLLSVEMIEAVGQRYLPAFFRTCQARLRPGGRMAIQAITIQDQRYRGYSKNVDFIQRYIFPGGFLPSITAMNELMTRHTDFVVRDLFDMG</sequence>
<dbReference type="PANTHER" id="PTHR43667:SF2">
    <property type="entry name" value="FATTY ACID C-METHYL TRANSFERASE"/>
    <property type="match status" value="1"/>
</dbReference>